<dbReference type="Gene3D" id="3.30.530.20">
    <property type="match status" value="1"/>
</dbReference>
<dbReference type="AlphaFoldDB" id="A0A8D2LV95"/>
<keyword evidence="7" id="KW-1185">Reference proteome</keyword>
<evidence type="ECO:0000313" key="7">
    <source>
        <dbReference type="Proteomes" id="UP000694545"/>
    </source>
</evidence>
<dbReference type="InterPro" id="IPR002913">
    <property type="entry name" value="START_lipid-bd_dom"/>
</dbReference>
<protein>
    <submittedName>
        <fullName evidence="6">StAR related lipid transfer domain containing 5</fullName>
    </submittedName>
</protein>
<dbReference type="PANTHER" id="PTHR46374:SF3">
    <property type="entry name" value="STAR-RELATED LIPID TRANSFER PROTEIN 5"/>
    <property type="match status" value="1"/>
</dbReference>
<sequence length="194" mass="21820">FDEIWWNSDRWLYRDGEKMDFDFNSLSCLSFLKRYKAEGVIPAKPEDVFKCVKPETGGLREKWDQNVKEVVVIETNVCVTRTTTPSAFMKIISPREFLDVVLIKQDKDGIIATMATNVEHPLCPPQPSYVRGQNHPCGCFCIPIPGEPCKTQLLSFFQTDLAGSLPQTVVDSFFPSSITGFYSNLSKAVVKLAA</sequence>
<dbReference type="PANTHER" id="PTHR46374">
    <property type="entry name" value="PROTEIN CBG07384"/>
    <property type="match status" value="1"/>
</dbReference>
<accession>A0A8D2LV95</accession>
<evidence type="ECO:0000256" key="3">
    <source>
        <dbReference type="ARBA" id="ARBA00023121"/>
    </source>
</evidence>
<dbReference type="InterPro" id="IPR023393">
    <property type="entry name" value="START-like_dom_sf"/>
</dbReference>
<dbReference type="SUPFAM" id="SSF55961">
    <property type="entry name" value="Bet v1-like"/>
    <property type="match status" value="1"/>
</dbReference>
<name>A0A8D2LV95_VARKO</name>
<dbReference type="Pfam" id="PF01852">
    <property type="entry name" value="START"/>
    <property type="match status" value="1"/>
</dbReference>
<keyword evidence="3" id="KW-0446">Lipid-binding</keyword>
<dbReference type="PROSITE" id="PS50848">
    <property type="entry name" value="START"/>
    <property type="match status" value="1"/>
</dbReference>
<dbReference type="GO" id="GO:0015485">
    <property type="term" value="F:cholesterol binding"/>
    <property type="evidence" value="ECO:0007669"/>
    <property type="project" value="TreeGrafter"/>
</dbReference>
<dbReference type="GO" id="GO:0120020">
    <property type="term" value="F:cholesterol transfer activity"/>
    <property type="evidence" value="ECO:0007669"/>
    <property type="project" value="TreeGrafter"/>
</dbReference>
<reference evidence="6" key="1">
    <citation type="submission" date="2025-08" db="UniProtKB">
        <authorList>
            <consortium name="Ensembl"/>
        </authorList>
    </citation>
    <scope>IDENTIFICATION</scope>
</reference>
<organism evidence="6 7">
    <name type="scientific">Varanus komodoensis</name>
    <name type="common">Komodo dragon</name>
    <dbReference type="NCBI Taxonomy" id="61221"/>
    <lineage>
        <taxon>Eukaryota</taxon>
        <taxon>Metazoa</taxon>
        <taxon>Chordata</taxon>
        <taxon>Craniata</taxon>
        <taxon>Vertebrata</taxon>
        <taxon>Euteleostomi</taxon>
        <taxon>Lepidosauria</taxon>
        <taxon>Squamata</taxon>
        <taxon>Bifurcata</taxon>
        <taxon>Unidentata</taxon>
        <taxon>Episquamata</taxon>
        <taxon>Toxicofera</taxon>
        <taxon>Anguimorpha</taxon>
        <taxon>Paleoanguimorpha</taxon>
        <taxon>Varanoidea</taxon>
        <taxon>Varanidae</taxon>
        <taxon>Varanus</taxon>
    </lineage>
</organism>
<proteinExistence type="predicted"/>
<keyword evidence="1" id="KW-0813">Transport</keyword>
<evidence type="ECO:0000256" key="1">
    <source>
        <dbReference type="ARBA" id="ARBA00022448"/>
    </source>
</evidence>
<feature type="domain" description="START" evidence="5">
    <location>
        <begin position="7"/>
        <end position="194"/>
    </location>
</feature>
<evidence type="ECO:0000259" key="5">
    <source>
        <dbReference type="PROSITE" id="PS50848"/>
    </source>
</evidence>
<dbReference type="Ensembl" id="ENSVKKT00000027508.1">
    <property type="protein sequence ID" value="ENSVKKP00000026851.1"/>
    <property type="gene ID" value="ENSVKKG00000017508.1"/>
</dbReference>
<dbReference type="SMART" id="SM00234">
    <property type="entry name" value="START"/>
    <property type="match status" value="1"/>
</dbReference>
<keyword evidence="2" id="KW-0445">Lipid transport</keyword>
<dbReference type="OMA" id="PQKVWEC"/>
<comment type="function">
    <text evidence="4">May be involved in the intracellular transport of sterols or other lipids. May bind cholesterol or other sterols.</text>
</comment>
<evidence type="ECO:0000256" key="2">
    <source>
        <dbReference type="ARBA" id="ARBA00023055"/>
    </source>
</evidence>
<reference evidence="6" key="2">
    <citation type="submission" date="2025-09" db="UniProtKB">
        <authorList>
            <consortium name="Ensembl"/>
        </authorList>
    </citation>
    <scope>IDENTIFICATION</scope>
</reference>
<evidence type="ECO:0000313" key="6">
    <source>
        <dbReference type="Ensembl" id="ENSVKKP00000026851.1"/>
    </source>
</evidence>
<dbReference type="GO" id="GO:0070508">
    <property type="term" value="P:cholesterol import"/>
    <property type="evidence" value="ECO:0007669"/>
    <property type="project" value="TreeGrafter"/>
</dbReference>
<dbReference type="Proteomes" id="UP000694545">
    <property type="component" value="Unplaced"/>
</dbReference>
<evidence type="ECO:0000256" key="4">
    <source>
        <dbReference type="ARBA" id="ARBA00024750"/>
    </source>
</evidence>
<dbReference type="InterPro" id="IPR043556">
    <property type="entry name" value="StARD5/6"/>
</dbReference>